<name>A0ABS9E7C5_9HYPH</name>
<dbReference type="SMART" id="SM00342">
    <property type="entry name" value="HTH_ARAC"/>
    <property type="match status" value="1"/>
</dbReference>
<accession>A0ABS9E7C5</accession>
<comment type="caution">
    <text evidence="5">The sequence shown here is derived from an EMBL/GenBank/DDBJ whole genome shotgun (WGS) entry which is preliminary data.</text>
</comment>
<dbReference type="SUPFAM" id="SSF46689">
    <property type="entry name" value="Homeodomain-like"/>
    <property type="match status" value="1"/>
</dbReference>
<dbReference type="InterPro" id="IPR032783">
    <property type="entry name" value="AraC_lig"/>
</dbReference>
<evidence type="ECO:0000313" key="5">
    <source>
        <dbReference type="EMBL" id="MCF4098785.1"/>
    </source>
</evidence>
<keyword evidence="6" id="KW-1185">Reference proteome</keyword>
<reference evidence="5 6" key="1">
    <citation type="submission" date="2022-01" db="EMBL/GenBank/DDBJ databases">
        <title>Maritalea mediterranea sp. nov., isolated from marine plastic residues from the Malva-rosa beach (Valencia, Spain).</title>
        <authorList>
            <person name="Vidal-Verdu A."/>
            <person name="Molina-Menor E."/>
            <person name="Pascual J."/>
            <person name="Pereto J."/>
            <person name="Porcar M."/>
        </authorList>
    </citation>
    <scope>NUCLEOTIDE SEQUENCE [LARGE SCALE GENOMIC DNA]</scope>
    <source>
        <strain evidence="5 6">P4.10X</strain>
    </source>
</reference>
<gene>
    <name evidence="5" type="ORF">L1I42_09840</name>
</gene>
<dbReference type="Gene3D" id="1.10.10.60">
    <property type="entry name" value="Homeodomain-like"/>
    <property type="match status" value="2"/>
</dbReference>
<evidence type="ECO:0000256" key="3">
    <source>
        <dbReference type="ARBA" id="ARBA00023163"/>
    </source>
</evidence>
<proteinExistence type="predicted"/>
<dbReference type="InterPro" id="IPR009057">
    <property type="entry name" value="Homeodomain-like_sf"/>
</dbReference>
<keyword evidence="3" id="KW-0804">Transcription</keyword>
<dbReference type="Pfam" id="PF12833">
    <property type="entry name" value="HTH_18"/>
    <property type="match status" value="1"/>
</dbReference>
<keyword evidence="2" id="KW-0238">DNA-binding</keyword>
<keyword evidence="1" id="KW-0805">Transcription regulation</keyword>
<dbReference type="RefSeq" id="WP_236114356.1">
    <property type="nucleotide sequence ID" value="NZ_JAKGTI010000002.1"/>
</dbReference>
<dbReference type="Proteomes" id="UP001201217">
    <property type="component" value="Unassembled WGS sequence"/>
</dbReference>
<sequence>MAYQGNSSTQLVFQPGQCISEIGGAKPLFTLYVDFGQLTRSLASALPNGLQETVKPNSDLAMLVELITAETNQQRCGAKAVIERLGEILIVRILRMQLDKGVATPGLLAGLSDDRISRALVSIHEQPEQFWRTADLADVAGLSQSRFKTLFADLVGESPGTYLRRWRLMLAKADIESGERVDKISRKYGYKAPDAFSRAYLKEYGQRPKKASLEATR</sequence>
<organism evidence="5 6">
    <name type="scientific">Maritalea mediterranea</name>
    <dbReference type="NCBI Taxonomy" id="2909667"/>
    <lineage>
        <taxon>Bacteria</taxon>
        <taxon>Pseudomonadati</taxon>
        <taxon>Pseudomonadota</taxon>
        <taxon>Alphaproteobacteria</taxon>
        <taxon>Hyphomicrobiales</taxon>
        <taxon>Devosiaceae</taxon>
        <taxon>Maritalea</taxon>
    </lineage>
</organism>
<dbReference type="InterPro" id="IPR018060">
    <property type="entry name" value="HTH_AraC"/>
</dbReference>
<dbReference type="PROSITE" id="PS01124">
    <property type="entry name" value="HTH_ARAC_FAMILY_2"/>
    <property type="match status" value="1"/>
</dbReference>
<dbReference type="PANTHER" id="PTHR46796">
    <property type="entry name" value="HTH-TYPE TRANSCRIPTIONAL ACTIVATOR RHAS-RELATED"/>
    <property type="match status" value="1"/>
</dbReference>
<dbReference type="PANTHER" id="PTHR46796:SF7">
    <property type="entry name" value="ARAC FAMILY TRANSCRIPTIONAL REGULATOR"/>
    <property type="match status" value="1"/>
</dbReference>
<feature type="domain" description="HTH araC/xylS-type" evidence="4">
    <location>
        <begin position="117"/>
        <end position="214"/>
    </location>
</feature>
<evidence type="ECO:0000256" key="2">
    <source>
        <dbReference type="ARBA" id="ARBA00023125"/>
    </source>
</evidence>
<evidence type="ECO:0000259" key="4">
    <source>
        <dbReference type="PROSITE" id="PS01124"/>
    </source>
</evidence>
<dbReference type="Pfam" id="PF12852">
    <property type="entry name" value="Cupin_6"/>
    <property type="match status" value="1"/>
</dbReference>
<dbReference type="EMBL" id="JAKGTI010000002">
    <property type="protein sequence ID" value="MCF4098785.1"/>
    <property type="molecule type" value="Genomic_DNA"/>
</dbReference>
<protein>
    <submittedName>
        <fullName evidence="5">AraC family transcriptional regulator</fullName>
    </submittedName>
</protein>
<dbReference type="InterPro" id="IPR050204">
    <property type="entry name" value="AraC_XylS_family_regulators"/>
</dbReference>
<evidence type="ECO:0000256" key="1">
    <source>
        <dbReference type="ARBA" id="ARBA00023015"/>
    </source>
</evidence>
<evidence type="ECO:0000313" key="6">
    <source>
        <dbReference type="Proteomes" id="UP001201217"/>
    </source>
</evidence>